<evidence type="ECO:0000313" key="4">
    <source>
        <dbReference type="Proteomes" id="UP000094527"/>
    </source>
</evidence>
<dbReference type="EMBL" id="LJIJ01000025">
    <property type="protein sequence ID" value="ODN05300.1"/>
    <property type="molecule type" value="Genomic_DNA"/>
</dbReference>
<evidence type="ECO:0000256" key="1">
    <source>
        <dbReference type="SAM" id="MobiDB-lite"/>
    </source>
</evidence>
<evidence type="ECO:0000313" key="3">
    <source>
        <dbReference type="EMBL" id="ODN05300.1"/>
    </source>
</evidence>
<keyword evidence="4" id="KW-1185">Reference proteome</keyword>
<feature type="region of interest" description="Disordered" evidence="1">
    <location>
        <begin position="191"/>
        <end position="219"/>
    </location>
</feature>
<proteinExistence type="predicted"/>
<organism evidence="3 4">
    <name type="scientific">Orchesella cincta</name>
    <name type="common">Springtail</name>
    <name type="synonym">Podura cincta</name>
    <dbReference type="NCBI Taxonomy" id="48709"/>
    <lineage>
        <taxon>Eukaryota</taxon>
        <taxon>Metazoa</taxon>
        <taxon>Ecdysozoa</taxon>
        <taxon>Arthropoda</taxon>
        <taxon>Hexapoda</taxon>
        <taxon>Collembola</taxon>
        <taxon>Entomobryomorpha</taxon>
        <taxon>Entomobryoidea</taxon>
        <taxon>Orchesellidae</taxon>
        <taxon>Orchesellinae</taxon>
        <taxon>Orchesella</taxon>
    </lineage>
</organism>
<evidence type="ECO:0000256" key="2">
    <source>
        <dbReference type="SAM" id="Phobius"/>
    </source>
</evidence>
<feature type="transmembrane region" description="Helical" evidence="2">
    <location>
        <begin position="154"/>
        <end position="174"/>
    </location>
</feature>
<sequence>MKISACCLCGVPIDQGMAVFAIIEMFFVTMHIKHLVEVGSEFDFIMANEMRHLVNPEVYKKMCLHGLLLVIDILKGVFCLCLFPQIICAFILYFVGYRKKNVSICIIWVVISAFTFVVSLALVISTLCEIPRKGTPNEPDFWLMQQKICGRHTTYGFSVAMYELYLIFGIWVVVEYTKSLKSGTQAPPLLTSTVAPVPPPQEIVAPPPPDPTENPEETV</sequence>
<comment type="caution">
    <text evidence="3">The sequence shown here is derived from an EMBL/GenBank/DDBJ whole genome shotgun (WGS) entry which is preliminary data.</text>
</comment>
<feature type="transmembrane region" description="Helical" evidence="2">
    <location>
        <begin position="67"/>
        <end position="95"/>
    </location>
</feature>
<reference evidence="3 4" key="1">
    <citation type="journal article" date="2016" name="Genome Biol. Evol.">
        <title>Gene Family Evolution Reflects Adaptation to Soil Environmental Stressors in the Genome of the Collembolan Orchesella cincta.</title>
        <authorList>
            <person name="Faddeeva-Vakhrusheva A."/>
            <person name="Derks M.F."/>
            <person name="Anvar S.Y."/>
            <person name="Agamennone V."/>
            <person name="Suring W."/>
            <person name="Smit S."/>
            <person name="van Straalen N.M."/>
            <person name="Roelofs D."/>
        </authorList>
    </citation>
    <scope>NUCLEOTIDE SEQUENCE [LARGE SCALE GENOMIC DNA]</scope>
    <source>
        <tissue evidence="3">Mixed pool</tissue>
    </source>
</reference>
<feature type="compositionally biased region" description="Pro residues" evidence="1">
    <location>
        <begin position="196"/>
        <end position="212"/>
    </location>
</feature>
<accession>A0A1D2NJ60</accession>
<keyword evidence="2" id="KW-1133">Transmembrane helix</keyword>
<protein>
    <submittedName>
        <fullName evidence="3">Uncharacterized protein</fullName>
    </submittedName>
</protein>
<dbReference type="AlphaFoldDB" id="A0A1D2NJ60"/>
<gene>
    <name evidence="3" type="ORF">Ocin01_01351</name>
</gene>
<dbReference type="Proteomes" id="UP000094527">
    <property type="component" value="Unassembled WGS sequence"/>
</dbReference>
<feature type="transmembrane region" description="Helical" evidence="2">
    <location>
        <begin position="102"/>
        <end position="124"/>
    </location>
</feature>
<keyword evidence="2" id="KW-0472">Membrane</keyword>
<keyword evidence="2" id="KW-0812">Transmembrane</keyword>
<name>A0A1D2NJ60_ORCCI</name>